<keyword evidence="1" id="KW-0472">Membrane</keyword>
<evidence type="ECO:0000313" key="3">
    <source>
        <dbReference type="Proteomes" id="UP000183447"/>
    </source>
</evidence>
<proteinExistence type="predicted"/>
<evidence type="ECO:0000256" key="1">
    <source>
        <dbReference type="SAM" id="Phobius"/>
    </source>
</evidence>
<dbReference type="NCBIfam" id="NF038065">
    <property type="entry name" value="Pr6Pr"/>
    <property type="match status" value="1"/>
</dbReference>
<feature type="transmembrane region" description="Helical" evidence="1">
    <location>
        <begin position="12"/>
        <end position="35"/>
    </location>
</feature>
<dbReference type="AlphaFoldDB" id="A0A1K2HT04"/>
<keyword evidence="3" id="KW-1185">Reference proteome</keyword>
<gene>
    <name evidence="2" type="ORF">SAMN02983003_0233</name>
</gene>
<dbReference type="InterPro" id="IPR049713">
    <property type="entry name" value="Pr6Pr-like"/>
</dbReference>
<keyword evidence="1" id="KW-0812">Transmembrane</keyword>
<dbReference type="EMBL" id="FPKU01000001">
    <property type="protein sequence ID" value="SFZ80965.1"/>
    <property type="molecule type" value="Genomic_DNA"/>
</dbReference>
<accession>A0A1K2HT04</accession>
<organism evidence="2 3">
    <name type="scientific">Devosia enhydra</name>
    <dbReference type="NCBI Taxonomy" id="665118"/>
    <lineage>
        <taxon>Bacteria</taxon>
        <taxon>Pseudomonadati</taxon>
        <taxon>Pseudomonadota</taxon>
        <taxon>Alphaproteobacteria</taxon>
        <taxon>Hyphomicrobiales</taxon>
        <taxon>Devosiaceae</taxon>
        <taxon>Devosia</taxon>
    </lineage>
</organism>
<protein>
    <recommendedName>
        <fullName evidence="4">FAR-17a/AIG1-like protein</fullName>
    </recommendedName>
</protein>
<sequence>MPDGFGRIWALAGILVAVIGLGLNFSVIAPAMMVASPTNPAPLGPLAMFVHFWSFFTHLSNLGLALVWLGTLVGWRWLGWFRTPLGMAAMAGNITLVMVYYHFMLAPLFTFTGALAAANVLLHYVSPLLYLGWWAMFAPHGGLRLKQVPLMLVPGLVYLGLVLIRGAMVSEYPYDLLDPRIGGYGQVAIGAGVIVIAVAVFCVLLVLADRLLGRDKQKA</sequence>
<feature type="transmembrane region" description="Helical" evidence="1">
    <location>
        <begin position="148"/>
        <end position="168"/>
    </location>
</feature>
<feature type="transmembrane region" description="Helical" evidence="1">
    <location>
        <begin position="188"/>
        <end position="208"/>
    </location>
</feature>
<name>A0A1K2HT04_9HYPH</name>
<dbReference type="Proteomes" id="UP000183447">
    <property type="component" value="Unassembled WGS sequence"/>
</dbReference>
<feature type="transmembrane region" description="Helical" evidence="1">
    <location>
        <begin position="55"/>
        <end position="78"/>
    </location>
</feature>
<keyword evidence="1" id="KW-1133">Transmembrane helix</keyword>
<evidence type="ECO:0000313" key="2">
    <source>
        <dbReference type="EMBL" id="SFZ80965.1"/>
    </source>
</evidence>
<feature type="transmembrane region" description="Helical" evidence="1">
    <location>
        <begin position="85"/>
        <end position="103"/>
    </location>
</feature>
<evidence type="ECO:0008006" key="4">
    <source>
        <dbReference type="Google" id="ProtNLM"/>
    </source>
</evidence>
<feature type="transmembrane region" description="Helical" evidence="1">
    <location>
        <begin position="109"/>
        <end position="136"/>
    </location>
</feature>
<dbReference type="OrthoDB" id="9809977at2"/>
<dbReference type="STRING" id="665118.SAMN02983003_0233"/>
<dbReference type="RefSeq" id="WP_072338585.1">
    <property type="nucleotide sequence ID" value="NZ_FPKU01000001.1"/>
</dbReference>
<reference evidence="2 3" key="1">
    <citation type="submission" date="2016-11" db="EMBL/GenBank/DDBJ databases">
        <authorList>
            <person name="Jaros S."/>
            <person name="Januszkiewicz K."/>
            <person name="Wedrychowicz H."/>
        </authorList>
    </citation>
    <scope>NUCLEOTIDE SEQUENCE [LARGE SCALE GENOMIC DNA]</scope>
    <source>
        <strain evidence="2 3">ATCC 23634</strain>
    </source>
</reference>